<feature type="transmembrane region" description="Helical" evidence="1">
    <location>
        <begin position="134"/>
        <end position="155"/>
    </location>
</feature>
<evidence type="ECO:0000256" key="1">
    <source>
        <dbReference type="SAM" id="Phobius"/>
    </source>
</evidence>
<gene>
    <name evidence="2" type="ORF">J3U88_26690</name>
</gene>
<comment type="caution">
    <text evidence="2">The sequence shown here is derived from an EMBL/GenBank/DDBJ whole genome shotgun (WGS) entry which is preliminary data.</text>
</comment>
<organism evidence="2 3">
    <name type="scientific">Acanthopleuribacter pedis</name>
    <dbReference type="NCBI Taxonomy" id="442870"/>
    <lineage>
        <taxon>Bacteria</taxon>
        <taxon>Pseudomonadati</taxon>
        <taxon>Acidobacteriota</taxon>
        <taxon>Holophagae</taxon>
        <taxon>Acanthopleuribacterales</taxon>
        <taxon>Acanthopleuribacteraceae</taxon>
        <taxon>Acanthopleuribacter</taxon>
    </lineage>
</organism>
<feature type="transmembrane region" description="Helical" evidence="1">
    <location>
        <begin position="98"/>
        <end position="122"/>
    </location>
</feature>
<proteinExistence type="predicted"/>
<evidence type="ECO:0000313" key="3">
    <source>
        <dbReference type="Proteomes" id="UP000664417"/>
    </source>
</evidence>
<dbReference type="AlphaFoldDB" id="A0A8J7U740"/>
<dbReference type="RefSeq" id="WP_207862065.1">
    <property type="nucleotide sequence ID" value="NZ_JAFREP010000031.1"/>
</dbReference>
<dbReference type="Proteomes" id="UP000664417">
    <property type="component" value="Unassembled WGS sequence"/>
</dbReference>
<keyword evidence="1" id="KW-0472">Membrane</keyword>
<protein>
    <recommendedName>
        <fullName evidence="4">Rod shape-determining protein MreD</fullName>
    </recommendedName>
</protein>
<evidence type="ECO:0000313" key="2">
    <source>
        <dbReference type="EMBL" id="MBO1322093.1"/>
    </source>
</evidence>
<reference evidence="2" key="1">
    <citation type="submission" date="2021-03" db="EMBL/GenBank/DDBJ databases">
        <authorList>
            <person name="Wang G."/>
        </authorList>
    </citation>
    <scope>NUCLEOTIDE SEQUENCE</scope>
    <source>
        <strain evidence="2">KCTC 12899</strain>
    </source>
</reference>
<keyword evidence="3" id="KW-1185">Reference proteome</keyword>
<sequence>MKWSHFWSGFLLVVLLTFAKSQITHFNVPLEFSYFLVFFIIRSSDTVRALLMTFTLSLGLDFIVQVGQVKGLACMSQLLLVYIVMLLKKHVIPNFEDLFLLGLFALFYLADFYLRLLIGVALNSPVPGVSPTVLVFHALVHTALFGAMQVLYLRFFPEEK</sequence>
<keyword evidence="1" id="KW-1133">Transmembrane helix</keyword>
<evidence type="ECO:0008006" key="4">
    <source>
        <dbReference type="Google" id="ProtNLM"/>
    </source>
</evidence>
<dbReference type="EMBL" id="JAFREP010000031">
    <property type="protein sequence ID" value="MBO1322093.1"/>
    <property type="molecule type" value="Genomic_DNA"/>
</dbReference>
<accession>A0A8J7U740</accession>
<feature type="transmembrane region" description="Helical" evidence="1">
    <location>
        <begin position="62"/>
        <end position="86"/>
    </location>
</feature>
<keyword evidence="1" id="KW-0812">Transmembrane</keyword>
<name>A0A8J7U740_9BACT</name>